<dbReference type="RefSeq" id="WP_234982705.1">
    <property type="nucleotide sequence ID" value="NZ_FQVW01000034.1"/>
</dbReference>
<evidence type="ECO:0000256" key="1">
    <source>
        <dbReference type="SAM" id="Phobius"/>
    </source>
</evidence>
<dbReference type="PROSITE" id="PS50213">
    <property type="entry name" value="FAS1"/>
    <property type="match status" value="1"/>
</dbReference>
<dbReference type="InterPro" id="IPR000782">
    <property type="entry name" value="FAS1_domain"/>
</dbReference>
<protein>
    <recommendedName>
        <fullName evidence="2">FAS1 domain-containing protein</fullName>
    </recommendedName>
</protein>
<keyword evidence="1" id="KW-1133">Transmembrane helix</keyword>
<proteinExistence type="predicted"/>
<keyword evidence="1" id="KW-0812">Transmembrane</keyword>
<dbReference type="Proteomes" id="UP000183988">
    <property type="component" value="Unassembled WGS sequence"/>
</dbReference>
<sequence>MSKDNNQIIDVLNKVTLWDLVLFIPTTLLFSYLPNNNLVDIFINIFIFIFCTIGVITVFRMVKGHLFK</sequence>
<feature type="transmembrane region" description="Helical" evidence="1">
    <location>
        <begin position="12"/>
        <end position="35"/>
    </location>
</feature>
<name>A0A1M5JZ57_9BACI</name>
<feature type="domain" description="FAS1" evidence="2">
    <location>
        <begin position="1"/>
        <end position="68"/>
    </location>
</feature>
<evidence type="ECO:0000259" key="2">
    <source>
        <dbReference type="PROSITE" id="PS50213"/>
    </source>
</evidence>
<dbReference type="STRING" id="930117.SAMN05216225_103431"/>
<keyword evidence="4" id="KW-1185">Reference proteome</keyword>
<dbReference type="AlphaFoldDB" id="A0A1M5JZ57"/>
<gene>
    <name evidence="3" type="ORF">SAMN05216225_103431</name>
</gene>
<dbReference type="InterPro" id="IPR046049">
    <property type="entry name" value="DUF6007"/>
</dbReference>
<feature type="transmembrane region" description="Helical" evidence="1">
    <location>
        <begin position="41"/>
        <end position="62"/>
    </location>
</feature>
<reference evidence="3 4" key="1">
    <citation type="submission" date="2016-11" db="EMBL/GenBank/DDBJ databases">
        <authorList>
            <person name="Jaros S."/>
            <person name="Januszkiewicz K."/>
            <person name="Wedrychowicz H."/>
        </authorList>
    </citation>
    <scope>NUCLEOTIDE SEQUENCE [LARGE SCALE GENOMIC DNA]</scope>
    <source>
        <strain evidence="3 4">IBRC-M 10683</strain>
    </source>
</reference>
<evidence type="ECO:0000313" key="4">
    <source>
        <dbReference type="Proteomes" id="UP000183988"/>
    </source>
</evidence>
<dbReference type="EMBL" id="FQVW01000034">
    <property type="protein sequence ID" value="SHG45841.1"/>
    <property type="molecule type" value="Genomic_DNA"/>
</dbReference>
<dbReference type="Pfam" id="PF19470">
    <property type="entry name" value="DUF6007"/>
    <property type="match status" value="1"/>
</dbReference>
<evidence type="ECO:0000313" key="3">
    <source>
        <dbReference type="EMBL" id="SHG45841.1"/>
    </source>
</evidence>
<organism evidence="3 4">
    <name type="scientific">Ornithinibacillus halophilus</name>
    <dbReference type="NCBI Taxonomy" id="930117"/>
    <lineage>
        <taxon>Bacteria</taxon>
        <taxon>Bacillati</taxon>
        <taxon>Bacillota</taxon>
        <taxon>Bacilli</taxon>
        <taxon>Bacillales</taxon>
        <taxon>Bacillaceae</taxon>
        <taxon>Ornithinibacillus</taxon>
    </lineage>
</organism>
<accession>A0A1M5JZ57</accession>
<keyword evidence="1" id="KW-0472">Membrane</keyword>